<feature type="domain" description="Thyroglobulin type-1" evidence="12">
    <location>
        <begin position="58"/>
        <end position="139"/>
    </location>
</feature>
<feature type="transmembrane region" description="Helical" evidence="10">
    <location>
        <begin position="258"/>
        <end position="283"/>
    </location>
</feature>
<dbReference type="GO" id="GO:0016020">
    <property type="term" value="C:membrane"/>
    <property type="evidence" value="ECO:0007669"/>
    <property type="project" value="UniProtKB-SubCell"/>
</dbReference>
<dbReference type="Gene3D" id="4.10.800.10">
    <property type="entry name" value="Thyroglobulin type-1"/>
    <property type="match status" value="1"/>
</dbReference>
<dbReference type="PANTHER" id="PTHR14168:SF5">
    <property type="entry name" value="TUMOR-ASSOCIATED CALCIUM SIGNAL TRANSDUCER 2"/>
    <property type="match status" value="1"/>
</dbReference>
<evidence type="ECO:0000256" key="3">
    <source>
        <dbReference type="ARBA" id="ARBA00022692"/>
    </source>
</evidence>
<evidence type="ECO:0000259" key="12">
    <source>
        <dbReference type="PROSITE" id="PS51162"/>
    </source>
</evidence>
<evidence type="ECO:0000256" key="8">
    <source>
        <dbReference type="ARBA" id="ARBA00023180"/>
    </source>
</evidence>
<dbReference type="InterPro" id="IPR036857">
    <property type="entry name" value="Thyroglobulin_1_sf"/>
</dbReference>
<feature type="non-terminal residue" evidence="13">
    <location>
        <position position="308"/>
    </location>
</feature>
<accession>A0A7K4KIP6</accession>
<evidence type="ECO:0000256" key="7">
    <source>
        <dbReference type="ARBA" id="ARBA00023157"/>
    </source>
</evidence>
<keyword evidence="7" id="KW-1015">Disulfide bond</keyword>
<dbReference type="InterPro" id="IPR049420">
    <property type="entry name" value="EPCAM-Trop-2_C"/>
</dbReference>
<dbReference type="PROSITE" id="PS51162">
    <property type="entry name" value="THYROGLOBULIN_1_2"/>
    <property type="match status" value="1"/>
</dbReference>
<comment type="similarity">
    <text evidence="2">Belongs to the EPCAM family.</text>
</comment>
<feature type="chain" id="PRO_5029836634" evidence="11">
    <location>
        <begin position="20"/>
        <end position="308"/>
    </location>
</feature>
<dbReference type="InterPro" id="IPR043406">
    <property type="entry name" value="EPCAM/Trop-2"/>
</dbReference>
<evidence type="ECO:0000313" key="14">
    <source>
        <dbReference type="Proteomes" id="UP000545332"/>
    </source>
</evidence>
<dbReference type="OrthoDB" id="8953056at2759"/>
<dbReference type="SMART" id="SM00211">
    <property type="entry name" value="TY"/>
    <property type="match status" value="1"/>
</dbReference>
<dbReference type="Proteomes" id="UP000545332">
    <property type="component" value="Unassembled WGS sequence"/>
</dbReference>
<evidence type="ECO:0000256" key="1">
    <source>
        <dbReference type="ARBA" id="ARBA00004479"/>
    </source>
</evidence>
<keyword evidence="6 10" id="KW-0472">Membrane</keyword>
<dbReference type="CDD" id="cd00191">
    <property type="entry name" value="TY"/>
    <property type="match status" value="1"/>
</dbReference>
<evidence type="ECO:0000256" key="9">
    <source>
        <dbReference type="PROSITE-ProRule" id="PRU00500"/>
    </source>
</evidence>
<dbReference type="PANTHER" id="PTHR14168">
    <property type="entry name" value="TUMOR-ASSOCIATED CALCIUM SIGNAL TRANSDUCER"/>
    <property type="match status" value="1"/>
</dbReference>
<feature type="non-terminal residue" evidence="13">
    <location>
        <position position="1"/>
    </location>
</feature>
<evidence type="ECO:0000256" key="10">
    <source>
        <dbReference type="SAM" id="Phobius"/>
    </source>
</evidence>
<keyword evidence="3 10" id="KW-0812">Transmembrane</keyword>
<dbReference type="Pfam" id="PF21283">
    <property type="entry name" value="EPCAM-Trop-2_C"/>
    <property type="match status" value="1"/>
</dbReference>
<dbReference type="PROSITE" id="PS00484">
    <property type="entry name" value="THYROGLOBULIN_1_1"/>
    <property type="match status" value="1"/>
</dbReference>
<dbReference type="AlphaFoldDB" id="A0A7K4KIP6"/>
<dbReference type="SUPFAM" id="SSF57610">
    <property type="entry name" value="Thyroglobulin type-1 domain"/>
    <property type="match status" value="1"/>
</dbReference>
<dbReference type="InterPro" id="IPR000716">
    <property type="entry name" value="Thyroglobulin_1"/>
</dbReference>
<evidence type="ECO:0000313" key="13">
    <source>
        <dbReference type="EMBL" id="NWI15458.1"/>
    </source>
</evidence>
<reference evidence="13 14" key="1">
    <citation type="submission" date="2019-09" db="EMBL/GenBank/DDBJ databases">
        <title>Bird 10,000 Genomes (B10K) Project - Family phase.</title>
        <authorList>
            <person name="Zhang G."/>
        </authorList>
    </citation>
    <scope>NUCLEOTIDE SEQUENCE [LARGE SCALE GENOMIC DNA]</scope>
    <source>
        <strain evidence="13">B10K-MSB-42743</strain>
        <tissue evidence="13">Heart</tissue>
    </source>
</reference>
<comment type="caution">
    <text evidence="13">The sequence shown here is derived from an EMBL/GenBank/DDBJ whole genome shotgun (WGS) entry which is preliminary data.</text>
</comment>
<keyword evidence="5 10" id="KW-1133">Transmembrane helix</keyword>
<keyword evidence="14" id="KW-1185">Reference proteome</keyword>
<gene>
    <name evidence="13" type="primary">Tacstd2</name>
    <name evidence="13" type="ORF">CRYSOU_R06959</name>
</gene>
<comment type="caution">
    <text evidence="9">Lacks conserved residue(s) required for the propagation of feature annotation.</text>
</comment>
<evidence type="ECO:0000256" key="11">
    <source>
        <dbReference type="SAM" id="SignalP"/>
    </source>
</evidence>
<evidence type="ECO:0000256" key="6">
    <source>
        <dbReference type="ARBA" id="ARBA00023136"/>
    </source>
</evidence>
<keyword evidence="8" id="KW-0325">Glycoprotein</keyword>
<evidence type="ECO:0000256" key="2">
    <source>
        <dbReference type="ARBA" id="ARBA00007669"/>
    </source>
</evidence>
<dbReference type="EMBL" id="VWPX01011326">
    <property type="protein sequence ID" value="NWI15458.1"/>
    <property type="molecule type" value="Genomic_DNA"/>
</dbReference>
<proteinExistence type="inferred from homology"/>
<comment type="subcellular location">
    <subcellularLocation>
        <location evidence="1">Membrane</location>
        <topology evidence="1">Single-pass type I membrane protein</topology>
    </subcellularLocation>
</comment>
<protein>
    <submittedName>
        <fullName evidence="13">TACD2 protein</fullName>
    </submittedName>
</protein>
<evidence type="ECO:0000256" key="4">
    <source>
        <dbReference type="ARBA" id="ARBA00022729"/>
    </source>
</evidence>
<organism evidence="13 14">
    <name type="scientific">Crypturellus soui</name>
    <dbReference type="NCBI Taxonomy" id="458187"/>
    <lineage>
        <taxon>Eukaryota</taxon>
        <taxon>Metazoa</taxon>
        <taxon>Chordata</taxon>
        <taxon>Craniata</taxon>
        <taxon>Vertebrata</taxon>
        <taxon>Euteleostomi</taxon>
        <taxon>Archelosauria</taxon>
        <taxon>Archosauria</taxon>
        <taxon>Dinosauria</taxon>
        <taxon>Saurischia</taxon>
        <taxon>Theropoda</taxon>
        <taxon>Coelurosauria</taxon>
        <taxon>Aves</taxon>
        <taxon>Palaeognathae</taxon>
        <taxon>Tinamiformes</taxon>
        <taxon>Tinamidae</taxon>
        <taxon>Crypturellus</taxon>
    </lineage>
</organism>
<feature type="signal peptide" evidence="11">
    <location>
        <begin position="1"/>
        <end position="19"/>
    </location>
</feature>
<dbReference type="Pfam" id="PF18635">
    <property type="entry name" value="EpCAM_N"/>
    <property type="match status" value="1"/>
</dbReference>
<name>A0A7K4KIP6_9AVES</name>
<dbReference type="InterPro" id="IPR041630">
    <property type="entry name" value="EpCAM_N"/>
</dbReference>
<sequence>MESQLEVWLILALVAASWGQESCNCATNRWTLCEEDESGRCTCTLVGSDRRVDCSTLTSKCFLMKAQMTPRKSKRFHSPGTPLVGNEGLYNPDCEDSGGFKARQCDPSGTCWCVDSAGVRRTEKGDRSLSCGELTRTSCIYVELKHSMARAFEDGEVANALERLLQNRYRLCPEYIAGVKYDAPFIQIRLNQDDSEKSDRDVDIADVAYYFEKDIKNDSVFHTNNKLNVSVNGKALDIENIQIYYIDETPPQFSARRMISGITVVVTVVTLIIIFGVTVLVILRWRRVRNYERFEIRNGSSQKSNLTV</sequence>
<dbReference type="Pfam" id="PF00086">
    <property type="entry name" value="Thyroglobulin_1"/>
    <property type="match status" value="1"/>
</dbReference>
<evidence type="ECO:0000256" key="5">
    <source>
        <dbReference type="ARBA" id="ARBA00022989"/>
    </source>
</evidence>
<keyword evidence="4 11" id="KW-0732">Signal</keyword>